<gene>
    <name evidence="1" type="ORF">BZG02_20040</name>
</gene>
<evidence type="ECO:0000313" key="1">
    <source>
        <dbReference type="EMBL" id="PKQ60292.1"/>
    </source>
</evidence>
<reference evidence="1 2" key="1">
    <citation type="journal article" date="2017" name="Front. Microbiol.">
        <title>Labilibaculum manganireducens gen. nov., sp. nov. and Labilibaculum filiforme sp. nov., Novel Bacteroidetes Isolated from Subsurface Sediments of the Baltic Sea.</title>
        <authorList>
            <person name="Vandieken V."/>
            <person name="Marshall I.P."/>
            <person name="Niemann H."/>
            <person name="Engelen B."/>
            <person name="Cypionka H."/>
        </authorList>
    </citation>
    <scope>NUCLEOTIDE SEQUENCE [LARGE SCALE GENOMIC DNA]</scope>
    <source>
        <strain evidence="1 2">59.16B</strain>
    </source>
</reference>
<keyword evidence="2" id="KW-1185">Reference proteome</keyword>
<dbReference type="EMBL" id="MVDD01000030">
    <property type="protein sequence ID" value="PKQ60292.1"/>
    <property type="molecule type" value="Genomic_DNA"/>
</dbReference>
<dbReference type="Proteomes" id="UP000233535">
    <property type="component" value="Unassembled WGS sequence"/>
</dbReference>
<sequence>MNNADYIRSSSWITDDKSFIFDFELDMNGIISEGRVKVSLKFISPSSNQKLLWDNRYLIVNDTELVISENTVDNYCVKGFLKVFLEKKRKNNNLVIWGDIKYGRINNLYHFIGPMVIEKESISSRTPLSPSQTNETEIVLNNETTAPSIAEDLHQDLFPFIYLSNWPNIDDRGRNLGFVTYQAIITSPPANTFFDKLIELKKLGDRVGIEEEVERFFKNDGLYKDVCVTDLTNLSGEIVKFQLILIECEKMEDINFLVSTICEFLHTSVDRFYSYLKSQEYSIQKEKLWQTYFALVIKIGYRVKCLGEITRLLIACNLLEELFFNLTEEINKMPFKQEELRDLLQASLVLPDSVFPLPPYSESPPVGNSESWVKLYAIGKLKLVKQKLLRYEAGEIANIISVMPGEKKENTKRKLHQESDKVNCVEFNENSKLQNTEERNADLTNEILSTLAHSKDSFTYTDYSTNYGAPTSMTLNGSYSVEKECMEPEQVRASKFAKKIINETSAKIRKQVTKQRVHLINHEQEETTISILDNTGNKSAVFGTYYWLNKVYEARLINRGNRLMLSFLIAKPAAQYIKAEFNFKNETLIEPKPPTALFQIYSFNDISTQNYTQLCTYYAVDDFDLPPNETKIISGILEGNESKFIDIPEGYEANIAFVTYISNQSDDQWKVNGLVGRQDFNFTGTTGTLQNLTLSQENNTIPISATCDFPYLSPPISVQSFRINIEVECKCSDKKLKKWKKKLYHLIMEKYKEQRTIYYTELNSNLHNNKFTNPLYERKTIKKEFKKSCVKQLIYNMIKLNGFSRSDQHSGPSSYEVNKPKYLNFLDTAIEWNEMTYCLLEDFGSELDFSNMESIDAGDENIFDAFLQAEGARIIVPVKPEFNNTTIYFIATGAVWLGNDSLAPILNEQAPIVSELKRLNHEHGTNDNILESWQFKVPTSLQILSSELNLKI</sequence>
<dbReference type="OrthoDB" id="8563833at2"/>
<organism evidence="1 2">
    <name type="scientific">Labilibaculum filiforme</name>
    <dbReference type="NCBI Taxonomy" id="1940526"/>
    <lineage>
        <taxon>Bacteria</taxon>
        <taxon>Pseudomonadati</taxon>
        <taxon>Bacteroidota</taxon>
        <taxon>Bacteroidia</taxon>
        <taxon>Marinilabiliales</taxon>
        <taxon>Marinifilaceae</taxon>
        <taxon>Labilibaculum</taxon>
    </lineage>
</organism>
<dbReference type="AlphaFoldDB" id="A0A2N3HQG2"/>
<dbReference type="RefSeq" id="WP_101263539.1">
    <property type="nucleotide sequence ID" value="NZ_MVDD01000030.1"/>
</dbReference>
<name>A0A2N3HQG2_9BACT</name>
<protein>
    <submittedName>
        <fullName evidence="1">Uncharacterized protein</fullName>
    </submittedName>
</protein>
<accession>A0A2N3HQG2</accession>
<proteinExistence type="predicted"/>
<evidence type="ECO:0000313" key="2">
    <source>
        <dbReference type="Proteomes" id="UP000233535"/>
    </source>
</evidence>
<comment type="caution">
    <text evidence="1">The sequence shown here is derived from an EMBL/GenBank/DDBJ whole genome shotgun (WGS) entry which is preliminary data.</text>
</comment>